<evidence type="ECO:0000259" key="17">
    <source>
        <dbReference type="Pfam" id="PF22456"/>
    </source>
</evidence>
<evidence type="ECO:0000256" key="3">
    <source>
        <dbReference type="ARBA" id="ARBA00007261"/>
    </source>
</evidence>
<keyword evidence="9" id="KW-0884">PQQ biosynthesis</keyword>
<dbReference type="InterPro" id="IPR011249">
    <property type="entry name" value="Metalloenz_LuxS/M16"/>
</dbReference>
<evidence type="ECO:0000256" key="13">
    <source>
        <dbReference type="RuleBase" id="RU004447"/>
    </source>
</evidence>
<comment type="similarity">
    <text evidence="3 13">Belongs to the peptidase M16 family.</text>
</comment>
<evidence type="ECO:0000313" key="19">
    <source>
        <dbReference type="Proteomes" id="UP000549250"/>
    </source>
</evidence>
<dbReference type="InterPro" id="IPR011765">
    <property type="entry name" value="Pept_M16_N"/>
</dbReference>
<dbReference type="Proteomes" id="UP000549250">
    <property type="component" value="Unassembled WGS sequence"/>
</dbReference>
<dbReference type="InterPro" id="IPR007863">
    <property type="entry name" value="Peptidase_M16_C"/>
</dbReference>
<dbReference type="UniPathway" id="UPA00539"/>
<evidence type="ECO:0000256" key="9">
    <source>
        <dbReference type="ARBA" id="ARBA00022905"/>
    </source>
</evidence>
<dbReference type="InterPro" id="IPR054733">
    <property type="entry name" value="PqqF_C_3"/>
</dbReference>
<dbReference type="Pfam" id="PF22455">
    <property type="entry name" value="PqqF_C_3"/>
    <property type="match status" value="1"/>
</dbReference>
<evidence type="ECO:0000256" key="1">
    <source>
        <dbReference type="ARBA" id="ARBA00001947"/>
    </source>
</evidence>
<evidence type="ECO:0000256" key="12">
    <source>
        <dbReference type="ARBA" id="ARBA00030977"/>
    </source>
</evidence>
<evidence type="ECO:0000259" key="16">
    <source>
        <dbReference type="Pfam" id="PF22455"/>
    </source>
</evidence>
<comment type="function">
    <text evidence="11">Required for coenzyme pyrroloquinoline quinone (PQQ) biosynthesis. It is thought that this protein is a protease that cleaves peptides bond in a small peptide (gene pqqA), providing the glutamate and tyrosine residues which are necessary for the synthesis of PQQ.</text>
</comment>
<comment type="caution">
    <text evidence="18">The sequence shown here is derived from an EMBL/GenBank/DDBJ whole genome shotgun (WGS) entry which is preliminary data.</text>
</comment>
<protein>
    <recommendedName>
        <fullName evidence="4">Coenzyme PQQ synthesis protein F</fullName>
    </recommendedName>
    <alternativeName>
        <fullName evidence="12">Pyrroloquinoline quinone biosynthesis protein F</fullName>
    </alternativeName>
</protein>
<evidence type="ECO:0000259" key="15">
    <source>
        <dbReference type="Pfam" id="PF05193"/>
    </source>
</evidence>
<dbReference type="GO" id="GO:0008270">
    <property type="term" value="F:zinc ion binding"/>
    <property type="evidence" value="ECO:0007669"/>
    <property type="project" value="InterPro"/>
</dbReference>
<dbReference type="InterPro" id="IPR054734">
    <property type="entry name" value="PqqF-like_C_4"/>
</dbReference>
<keyword evidence="8" id="KW-0862">Zinc</keyword>
<dbReference type="Pfam" id="PF05193">
    <property type="entry name" value="Peptidase_M16_C"/>
    <property type="match status" value="1"/>
</dbReference>
<evidence type="ECO:0000256" key="6">
    <source>
        <dbReference type="ARBA" id="ARBA00022723"/>
    </source>
</evidence>
<comment type="pathway">
    <text evidence="2">Cofactor biosynthesis; pyrroloquinoline quinone biosynthesis.</text>
</comment>
<dbReference type="InterPro" id="IPR050626">
    <property type="entry name" value="Peptidase_M16"/>
</dbReference>
<feature type="domain" description="Peptidase M16 N-terminal" evidence="14">
    <location>
        <begin position="18"/>
        <end position="134"/>
    </location>
</feature>
<feature type="domain" description="Coenzyme PQQ synthesis protein F-like C-terminal lobe" evidence="17">
    <location>
        <begin position="656"/>
        <end position="751"/>
    </location>
</feature>
<dbReference type="InterPro" id="IPR001431">
    <property type="entry name" value="Pept_M16_Zn_BS"/>
</dbReference>
<dbReference type="GO" id="GO:0006508">
    <property type="term" value="P:proteolysis"/>
    <property type="evidence" value="ECO:0007669"/>
    <property type="project" value="UniProtKB-KW"/>
</dbReference>
<dbReference type="RefSeq" id="WP_183167381.1">
    <property type="nucleotide sequence ID" value="NZ_JACHXI010000016.1"/>
</dbReference>
<dbReference type="Pfam" id="PF00675">
    <property type="entry name" value="Peptidase_M16"/>
    <property type="match status" value="1"/>
</dbReference>
<proteinExistence type="inferred from homology"/>
<dbReference type="SUPFAM" id="SSF63411">
    <property type="entry name" value="LuxS/MPP-like metallohydrolase"/>
    <property type="match status" value="2"/>
</dbReference>
<evidence type="ECO:0000313" key="18">
    <source>
        <dbReference type="EMBL" id="MBB3104532.1"/>
    </source>
</evidence>
<evidence type="ECO:0000259" key="14">
    <source>
        <dbReference type="Pfam" id="PF00675"/>
    </source>
</evidence>
<evidence type="ECO:0000256" key="2">
    <source>
        <dbReference type="ARBA" id="ARBA00004886"/>
    </source>
</evidence>
<dbReference type="InterPro" id="IPR011844">
    <property type="entry name" value="PQQ_synth_PqqF"/>
</dbReference>
<evidence type="ECO:0000256" key="7">
    <source>
        <dbReference type="ARBA" id="ARBA00022801"/>
    </source>
</evidence>
<dbReference type="EMBL" id="JACHXI010000016">
    <property type="protein sequence ID" value="MBB3104532.1"/>
    <property type="molecule type" value="Genomic_DNA"/>
</dbReference>
<accession>A0A839T511</accession>
<dbReference type="NCBIfam" id="TIGR02110">
    <property type="entry name" value="PQQ_syn_pqqF"/>
    <property type="match status" value="1"/>
</dbReference>
<evidence type="ECO:0000256" key="10">
    <source>
        <dbReference type="ARBA" id="ARBA00023049"/>
    </source>
</evidence>
<keyword evidence="6" id="KW-0479">Metal-binding</keyword>
<dbReference type="Gene3D" id="3.30.830.10">
    <property type="entry name" value="Metalloenzyme, LuxS/M16 peptidase-like"/>
    <property type="match status" value="2"/>
</dbReference>
<feature type="domain" description="Coenzyme PQQ synthesis protein F C-terminal lobe" evidence="16">
    <location>
        <begin position="461"/>
        <end position="587"/>
    </location>
</feature>
<evidence type="ECO:0000256" key="5">
    <source>
        <dbReference type="ARBA" id="ARBA00022670"/>
    </source>
</evidence>
<dbReference type="GO" id="GO:0005737">
    <property type="term" value="C:cytoplasm"/>
    <property type="evidence" value="ECO:0007669"/>
    <property type="project" value="UniProtKB-ARBA"/>
</dbReference>
<keyword evidence="7" id="KW-0378">Hydrolase</keyword>
<reference evidence="18 19" key="1">
    <citation type="submission" date="2020-08" db="EMBL/GenBank/DDBJ databases">
        <title>Genomic Encyclopedia of Type Strains, Phase III (KMG-III): the genomes of soil and plant-associated and newly described type strains.</title>
        <authorList>
            <person name="Whitman W."/>
        </authorList>
    </citation>
    <scope>NUCLEOTIDE SEQUENCE [LARGE SCALE GENOMIC DNA]</scope>
    <source>
        <strain evidence="18 19">CECT 4462</strain>
    </source>
</reference>
<evidence type="ECO:0000256" key="4">
    <source>
        <dbReference type="ARBA" id="ARBA00015088"/>
    </source>
</evidence>
<keyword evidence="10" id="KW-0482">Metalloprotease</keyword>
<dbReference type="GO" id="GO:0018189">
    <property type="term" value="P:pyrroloquinoline quinone biosynthetic process"/>
    <property type="evidence" value="ECO:0007669"/>
    <property type="project" value="UniProtKB-UniPathway"/>
</dbReference>
<dbReference type="PANTHER" id="PTHR43690:SF18">
    <property type="entry name" value="INSULIN-DEGRADING ENZYME-RELATED"/>
    <property type="match status" value="1"/>
</dbReference>
<evidence type="ECO:0000256" key="11">
    <source>
        <dbReference type="ARBA" id="ARBA00024932"/>
    </source>
</evidence>
<comment type="cofactor">
    <cofactor evidence="1">
        <name>Zn(2+)</name>
        <dbReference type="ChEBI" id="CHEBI:29105"/>
    </cofactor>
</comment>
<dbReference type="Pfam" id="PF22456">
    <property type="entry name" value="PqqF-like_C_4"/>
    <property type="match status" value="1"/>
</dbReference>
<sequence>MQLHETLANGCAIQVLRQTRATVCALIVEIAAGSHDEPAAWPGLAHFLEHLLFLGGEDFSGEQRLMPFVQACGGRVNARTGPSFTRYFFEVPSIHFEQAGQRLLDMLVNPRLDYHEQLRERDVLDAEYSARAADAGQLGQSALLAVVAPAHPVSAFHAGNKDSLAVESPDFQAALHEFHQRFYCAPHCRLVLIGSPSTDDLLALGRQLGNRLAAGEPSQRARPPAFALPEFQNWQLSLHSGSPRLWLGVALTAGVDEYVSEAVAVLAEQVGSGLAGSLADRLLRQGWSDSLRVHRLYEYAGQVLLGLEFSLADASLPVCAAIRRAVLDWLAFFTAQAPWHGLPRSGPEMAGLPPLEAGHCWLERGGRPTATLSAQGCEALRILLESVMEERLVGILAAQDLQGDARQICGFPARMLPTVWPAASTRLVFESLPSNPLLHGKSELRGPLWRELAIQPWTAGEAVLYLRCWSDTARRASWPRTLGLALRSVQAAAEPLGLVLDIRAMPAGWQLRFQGTAHVLAYLVQAVAEVIDRLVSSTSGPISPQHDGDEMPVRRLLSELVYYLDPVLDEASVIPLDPCSSLRWQGLLLGLDEEQRERLGGALLALPGRPAPGRSRVRLKAGRHWHHLPASRGDSALLVFCPVAGRLPEAEAAWRLLARYFQPAFYQRIRGDLQLGYGVFCSFHQLDGHSGILFAVQSPSASVRDIFTEIERFLADQAAMLPRKIDADSLQLAMQLEQESAGLRTSAEQLWQAHLAGNDATWPAAVRAALRQLSHERLLAWHQALQDARGGWLVLAWDGAEGSC</sequence>
<name>A0A839T511_AZOMA</name>
<evidence type="ECO:0000256" key="8">
    <source>
        <dbReference type="ARBA" id="ARBA00022833"/>
    </source>
</evidence>
<dbReference type="PANTHER" id="PTHR43690">
    <property type="entry name" value="NARDILYSIN"/>
    <property type="match status" value="1"/>
</dbReference>
<keyword evidence="5" id="KW-0645">Protease</keyword>
<keyword evidence="19" id="KW-1185">Reference proteome</keyword>
<dbReference type="GO" id="GO:0004222">
    <property type="term" value="F:metalloendopeptidase activity"/>
    <property type="evidence" value="ECO:0007669"/>
    <property type="project" value="InterPro"/>
</dbReference>
<dbReference type="PROSITE" id="PS00143">
    <property type="entry name" value="INSULINASE"/>
    <property type="match status" value="1"/>
</dbReference>
<organism evidence="18 19">
    <name type="scientific">Azomonas macrocytogenes</name>
    <name type="common">Azotobacter macrocytogenes</name>
    <dbReference type="NCBI Taxonomy" id="69962"/>
    <lineage>
        <taxon>Bacteria</taxon>
        <taxon>Pseudomonadati</taxon>
        <taxon>Pseudomonadota</taxon>
        <taxon>Gammaproteobacteria</taxon>
        <taxon>Pseudomonadales</taxon>
        <taxon>Pseudomonadaceae</taxon>
        <taxon>Azomonas</taxon>
    </lineage>
</organism>
<dbReference type="AlphaFoldDB" id="A0A839T511"/>
<feature type="domain" description="Peptidase M16 C-terminal" evidence="15">
    <location>
        <begin position="174"/>
        <end position="314"/>
    </location>
</feature>
<gene>
    <name evidence="18" type="ORF">FHR87_002952</name>
</gene>